<evidence type="ECO:0000256" key="2">
    <source>
        <dbReference type="ARBA" id="ARBA00023242"/>
    </source>
</evidence>
<dbReference type="EMBL" id="CP058611">
    <property type="protein sequence ID" value="QLG74894.1"/>
    <property type="molecule type" value="Genomic_DNA"/>
</dbReference>
<comment type="subcellular location">
    <subcellularLocation>
        <location evidence="1">Nucleus</location>
        <location evidence="1">Nucleolus</location>
    </subcellularLocation>
</comment>
<name>A0A7H9B9D1_ZYGMR</name>
<dbReference type="AlphaFoldDB" id="A0A7H9B9D1"/>
<dbReference type="RefSeq" id="XP_037146619.1">
    <property type="nucleotide sequence ID" value="XM_037290724.1"/>
</dbReference>
<gene>
    <name evidence="5" type="ORF">HG535_0H02210</name>
</gene>
<sequence length="219" mass="25369">MDAGVESLFGQLKAALNKPAETSSGALKEDKSRGWDQLDVLSMEDEQETKRQQRFEKIEKSLRKLPKLNDEFDKMATETKNAARHTTVKNTDVENTGAKRAQAAEDWFTLPKPDGEMLAKAQRDLVLIKHRSALDPKRHYKKDRWKVPERFAIGTIVENKTEFFSSRMTNKERKSTILESLMSDKDTTGYFKRKYAEIQVKKTSGKKAHYKKMKSMRHR</sequence>
<keyword evidence="6" id="KW-1185">Reference proteome</keyword>
<dbReference type="InterPro" id="IPR014810">
    <property type="entry name" value="Fcf2_C"/>
</dbReference>
<evidence type="ECO:0000313" key="5">
    <source>
        <dbReference type="EMBL" id="QLG74894.1"/>
    </source>
</evidence>
<accession>A0A7H9B9D1</accession>
<keyword evidence="2" id="KW-0539">Nucleus</keyword>
<dbReference type="GO" id="GO:0003723">
    <property type="term" value="F:RNA binding"/>
    <property type="evidence" value="ECO:0007669"/>
    <property type="project" value="TreeGrafter"/>
</dbReference>
<evidence type="ECO:0000256" key="3">
    <source>
        <dbReference type="SAM" id="MobiDB-lite"/>
    </source>
</evidence>
<protein>
    <recommendedName>
        <fullName evidence="4">Fcf2 pre-rRNA processing C-terminal domain-containing protein</fullName>
    </recommendedName>
</protein>
<dbReference type="GO" id="GO:0006396">
    <property type="term" value="P:RNA processing"/>
    <property type="evidence" value="ECO:0007669"/>
    <property type="project" value="TreeGrafter"/>
</dbReference>
<dbReference type="OrthoDB" id="427886at2759"/>
<dbReference type="GO" id="GO:0005730">
    <property type="term" value="C:nucleolus"/>
    <property type="evidence" value="ECO:0007669"/>
    <property type="project" value="UniProtKB-SubCell"/>
</dbReference>
<dbReference type="InterPro" id="IPR039883">
    <property type="entry name" value="Fcf2/DNTTIP2"/>
</dbReference>
<proteinExistence type="predicted"/>
<reference evidence="5 6" key="1">
    <citation type="submission" date="2020-07" db="EMBL/GenBank/DDBJ databases">
        <title>The yeast mating-type switching endonuclease HO is a domesticated member of an unorthodox homing genetic element family.</title>
        <authorList>
            <person name="Coughlan A.Y."/>
            <person name="Lombardi L."/>
            <person name="Braun-Galleani S."/>
            <person name="Martos A.R."/>
            <person name="Galeote V."/>
            <person name="Bigey F."/>
            <person name="Dequin S."/>
            <person name="Byrne K.P."/>
            <person name="Wolfe K.H."/>
        </authorList>
    </citation>
    <scope>NUCLEOTIDE SEQUENCE [LARGE SCALE GENOMIC DNA]</scope>
    <source>
        <strain evidence="5 6">NRRL Y-6702</strain>
    </source>
</reference>
<dbReference type="PANTHER" id="PTHR21686">
    <property type="entry name" value="DEOXYNUCLEOTIDYLTRANSFERASE TERMINAL-INTERACTING PROTEIN 2"/>
    <property type="match status" value="1"/>
</dbReference>
<feature type="compositionally biased region" description="Basic and acidic residues" evidence="3">
    <location>
        <begin position="27"/>
        <end position="36"/>
    </location>
</feature>
<evidence type="ECO:0000259" key="4">
    <source>
        <dbReference type="Pfam" id="PF08698"/>
    </source>
</evidence>
<dbReference type="Pfam" id="PF08698">
    <property type="entry name" value="Fcf2"/>
    <property type="match status" value="1"/>
</dbReference>
<evidence type="ECO:0000256" key="1">
    <source>
        <dbReference type="ARBA" id="ARBA00004604"/>
    </source>
</evidence>
<dbReference type="PANTHER" id="PTHR21686:SF12">
    <property type="entry name" value="DEOXYNUCLEOTIDYLTRANSFERASE TERMINAL-INTERACTING PROTEIN 2"/>
    <property type="match status" value="1"/>
</dbReference>
<dbReference type="GeneID" id="59238697"/>
<dbReference type="Proteomes" id="UP000509704">
    <property type="component" value="Chromosome 8"/>
</dbReference>
<dbReference type="KEGG" id="zmk:HG535_0H02210"/>
<feature type="region of interest" description="Disordered" evidence="3">
    <location>
        <begin position="16"/>
        <end position="53"/>
    </location>
</feature>
<organism evidence="5 6">
    <name type="scientific">Zygotorulaspora mrakii</name>
    <name type="common">Zygosaccharomyces mrakii</name>
    <dbReference type="NCBI Taxonomy" id="42260"/>
    <lineage>
        <taxon>Eukaryota</taxon>
        <taxon>Fungi</taxon>
        <taxon>Dikarya</taxon>
        <taxon>Ascomycota</taxon>
        <taxon>Saccharomycotina</taxon>
        <taxon>Saccharomycetes</taxon>
        <taxon>Saccharomycetales</taxon>
        <taxon>Saccharomycetaceae</taxon>
        <taxon>Zygotorulaspora</taxon>
    </lineage>
</organism>
<feature type="domain" description="Fcf2 pre-rRNA processing C-terminal" evidence="4">
    <location>
        <begin position="100"/>
        <end position="194"/>
    </location>
</feature>
<evidence type="ECO:0000313" key="6">
    <source>
        <dbReference type="Proteomes" id="UP000509704"/>
    </source>
</evidence>